<sequence length="245" mass="24328">MVDPLIATIMIIAGGVLVGVCVHFIPASATGAMAAATGIATGPSMLSAGAGLTGIYAAAYSIDSGLALVIVSGAVGSALMLLITILCGNIMLAFGIGAPPVSGQTASGKSTFGGTKDIITGFEQEGYASPGTDGHGMPFQTAVSGGFGALMGGAGGALVFYAVYSMTLPAISTENVVTLAGIVAAGVFLINSVLPAYVLVGKTEGMFDMKIRSMHRTFISCLVTSSIVACVIYAVCELAVSEVIV</sequence>
<protein>
    <submittedName>
        <fullName evidence="1">Tetrahydromethanopterin S-methyltransferase subunit D</fullName>
    </submittedName>
</protein>
<dbReference type="EMBL" id="PQXF01000060">
    <property type="protein sequence ID" value="PXF57442.1"/>
    <property type="molecule type" value="Genomic_DNA"/>
</dbReference>
<evidence type="ECO:0000313" key="2">
    <source>
        <dbReference type="Proteomes" id="UP000248329"/>
    </source>
</evidence>
<organism evidence="1 2">
    <name type="scientific">Candidatus Methanogaster sp</name>
    <dbReference type="NCBI Taxonomy" id="3386292"/>
    <lineage>
        <taxon>Archaea</taxon>
        <taxon>Methanobacteriati</taxon>
        <taxon>Methanobacteriota</taxon>
        <taxon>Stenosarchaea group</taxon>
        <taxon>Methanomicrobia</taxon>
        <taxon>Methanosarcinales</taxon>
        <taxon>ANME-2 cluster</taxon>
        <taxon>Candidatus Methanogasteraceae</taxon>
        <taxon>Candidatus Methanogaster</taxon>
    </lineage>
</organism>
<evidence type="ECO:0000313" key="1">
    <source>
        <dbReference type="EMBL" id="PXF57442.1"/>
    </source>
</evidence>
<proteinExistence type="predicted"/>
<gene>
    <name evidence="1" type="primary">mtrD</name>
    <name evidence="1" type="ORF">C4B59_15250</name>
</gene>
<name>A0AC61KYT9_9EURY</name>
<accession>A0AC61KYT9</accession>
<reference evidence="1" key="1">
    <citation type="submission" date="2018-01" db="EMBL/GenBank/DDBJ databases">
        <authorList>
            <person name="Krukenberg V."/>
        </authorList>
    </citation>
    <scope>NUCLEOTIDE SEQUENCE</scope>
    <source>
        <strain evidence="1">E20ANME2</strain>
    </source>
</reference>
<comment type="caution">
    <text evidence="1">The sequence shown here is derived from an EMBL/GenBank/DDBJ whole genome shotgun (WGS) entry which is preliminary data.</text>
</comment>
<dbReference type="Proteomes" id="UP000248329">
    <property type="component" value="Unassembled WGS sequence"/>
</dbReference>